<dbReference type="Proteomes" id="UP001223547">
    <property type="component" value="Unassembled WGS sequence"/>
</dbReference>
<sequence length="255" mass="27247">MPKPQGLCIDISGVLHEGGEVVTGAREAIAKVREAGVPCRFLTNTSRKPSRAVLDQLRELGFEVDEKEVLTAPAAVARYVKARKLKAWLLVHPDIEEEFEPASFSDADAVVVCDAGERFDYRRLDQAFALLMEGAPLLAVGMNRYFKASDGLHLDAGPFIRALEYAAGVEATIIGKPGEVMFQEACDSMGLAPGDCLMIGDDVEADIGGARKAGLQAALVKTGKYQESDGARAAELGAGVFDDIAAVASHWLKVQ</sequence>
<organism evidence="6 7">
    <name type="scientific">Marinobacter albus</name>
    <dbReference type="NCBI Taxonomy" id="3030833"/>
    <lineage>
        <taxon>Bacteria</taxon>
        <taxon>Pseudomonadati</taxon>
        <taxon>Pseudomonadota</taxon>
        <taxon>Gammaproteobacteria</taxon>
        <taxon>Pseudomonadales</taxon>
        <taxon>Marinobacteraceae</taxon>
        <taxon>Marinobacter</taxon>
    </lineage>
</organism>
<dbReference type="NCBIfam" id="TIGR01549">
    <property type="entry name" value="HAD-SF-IA-v1"/>
    <property type="match status" value="1"/>
</dbReference>
<dbReference type="NCBIfam" id="TIGR01460">
    <property type="entry name" value="HAD-SF-IIA"/>
    <property type="match status" value="1"/>
</dbReference>
<keyword evidence="7" id="KW-1185">Reference proteome</keyword>
<dbReference type="PANTHER" id="PTHR19288:SF46">
    <property type="entry name" value="HALOACID DEHALOGENASE-LIKE HYDROLASE DOMAIN-CONTAINING PROTEIN 2"/>
    <property type="match status" value="1"/>
</dbReference>
<evidence type="ECO:0000256" key="2">
    <source>
        <dbReference type="ARBA" id="ARBA00007958"/>
    </source>
</evidence>
<dbReference type="Pfam" id="PF13242">
    <property type="entry name" value="Hydrolase_like"/>
    <property type="match status" value="1"/>
</dbReference>
<reference evidence="6 7" key="1">
    <citation type="submission" date="2023-05" db="EMBL/GenBank/DDBJ databases">
        <title>Marinobacter albus sp. nov., a marine bacterium isolated from sand in a coastal intertidal zone of huludao.</title>
        <authorList>
            <person name="Deng T."/>
        </authorList>
    </citation>
    <scope>NUCLEOTIDE SEQUENCE [LARGE SCALE GENOMIC DNA]</scope>
    <source>
        <strain evidence="6 7">M216</strain>
    </source>
</reference>
<evidence type="ECO:0000256" key="5">
    <source>
        <dbReference type="ARBA" id="ARBA00039666"/>
    </source>
</evidence>
<comment type="cofactor">
    <cofactor evidence="1">
        <name>Mg(2+)</name>
        <dbReference type="ChEBI" id="CHEBI:18420"/>
    </cofactor>
</comment>
<dbReference type="InterPro" id="IPR023214">
    <property type="entry name" value="HAD_sf"/>
</dbReference>
<dbReference type="RefSeq" id="WP_219866667.1">
    <property type="nucleotide sequence ID" value="NZ_JASSQD010000001.1"/>
</dbReference>
<comment type="similarity">
    <text evidence="2">Belongs to the HAD-like hydrolase superfamily.</text>
</comment>
<evidence type="ECO:0000256" key="4">
    <source>
        <dbReference type="ARBA" id="ARBA00022842"/>
    </source>
</evidence>
<evidence type="ECO:0000313" key="7">
    <source>
        <dbReference type="Proteomes" id="UP001223547"/>
    </source>
</evidence>
<accession>A0ABT7H955</accession>
<evidence type="ECO:0000256" key="3">
    <source>
        <dbReference type="ARBA" id="ARBA00022723"/>
    </source>
</evidence>
<keyword evidence="6" id="KW-0378">Hydrolase</keyword>
<dbReference type="Gene3D" id="3.40.50.1000">
    <property type="entry name" value="HAD superfamily/HAD-like"/>
    <property type="match status" value="2"/>
</dbReference>
<dbReference type="EMBL" id="JASSQD010000001">
    <property type="protein sequence ID" value="MDK9556854.1"/>
    <property type="molecule type" value="Genomic_DNA"/>
</dbReference>
<name>A0ABT7H955_9GAMM</name>
<dbReference type="InterPro" id="IPR006355">
    <property type="entry name" value="LHPP/HDHD2"/>
</dbReference>
<keyword evidence="3" id="KW-0479">Metal-binding</keyword>
<comment type="caution">
    <text evidence="6">The sequence shown here is derived from an EMBL/GenBank/DDBJ whole genome shotgun (WGS) entry which is preliminary data.</text>
</comment>
<protein>
    <recommendedName>
        <fullName evidence="5">Haloacid dehalogenase-like hydrolase domain-containing protein 2</fullName>
    </recommendedName>
</protein>
<dbReference type="InterPro" id="IPR006357">
    <property type="entry name" value="HAD-SF_hydro_IIA"/>
</dbReference>
<dbReference type="SUPFAM" id="SSF56784">
    <property type="entry name" value="HAD-like"/>
    <property type="match status" value="1"/>
</dbReference>
<dbReference type="GO" id="GO:0016787">
    <property type="term" value="F:hydrolase activity"/>
    <property type="evidence" value="ECO:0007669"/>
    <property type="project" value="UniProtKB-KW"/>
</dbReference>
<dbReference type="InterPro" id="IPR036412">
    <property type="entry name" value="HAD-like_sf"/>
</dbReference>
<dbReference type="PANTHER" id="PTHR19288">
    <property type="entry name" value="4-NITROPHENYLPHOSPHATASE-RELATED"/>
    <property type="match status" value="1"/>
</dbReference>
<gene>
    <name evidence="6" type="ORF">QQF73_04395</name>
</gene>
<evidence type="ECO:0000313" key="6">
    <source>
        <dbReference type="EMBL" id="MDK9556854.1"/>
    </source>
</evidence>
<dbReference type="Pfam" id="PF13344">
    <property type="entry name" value="Hydrolase_6"/>
    <property type="match status" value="1"/>
</dbReference>
<proteinExistence type="inferred from homology"/>
<dbReference type="NCBIfam" id="TIGR01458">
    <property type="entry name" value="HAD-SF-IIA-hyp3"/>
    <property type="match status" value="1"/>
</dbReference>
<dbReference type="InterPro" id="IPR006439">
    <property type="entry name" value="HAD-SF_hydro_IA"/>
</dbReference>
<evidence type="ECO:0000256" key="1">
    <source>
        <dbReference type="ARBA" id="ARBA00001946"/>
    </source>
</evidence>
<keyword evidence="4" id="KW-0460">Magnesium</keyword>